<dbReference type="Proteomes" id="UP001335648">
    <property type="component" value="Unassembled WGS sequence"/>
</dbReference>
<evidence type="ECO:0000313" key="3">
    <source>
        <dbReference type="Proteomes" id="UP001335648"/>
    </source>
</evidence>
<proteinExistence type="predicted"/>
<name>A0AAN8BHH1_9TELE</name>
<organism evidence="2 3">
    <name type="scientific">Champsocephalus esox</name>
    <name type="common">pike icefish</name>
    <dbReference type="NCBI Taxonomy" id="159716"/>
    <lineage>
        <taxon>Eukaryota</taxon>
        <taxon>Metazoa</taxon>
        <taxon>Chordata</taxon>
        <taxon>Craniata</taxon>
        <taxon>Vertebrata</taxon>
        <taxon>Euteleostomi</taxon>
        <taxon>Actinopterygii</taxon>
        <taxon>Neopterygii</taxon>
        <taxon>Teleostei</taxon>
        <taxon>Neoteleostei</taxon>
        <taxon>Acanthomorphata</taxon>
        <taxon>Eupercaria</taxon>
        <taxon>Perciformes</taxon>
        <taxon>Notothenioidei</taxon>
        <taxon>Channichthyidae</taxon>
        <taxon>Champsocephalus</taxon>
    </lineage>
</organism>
<evidence type="ECO:0000256" key="1">
    <source>
        <dbReference type="SAM" id="MobiDB-lite"/>
    </source>
</evidence>
<feature type="region of interest" description="Disordered" evidence="1">
    <location>
        <begin position="26"/>
        <end position="124"/>
    </location>
</feature>
<feature type="compositionally biased region" description="Polar residues" evidence="1">
    <location>
        <begin position="84"/>
        <end position="97"/>
    </location>
</feature>
<protein>
    <submittedName>
        <fullName evidence="2">Uncharacterized protein</fullName>
    </submittedName>
</protein>
<evidence type="ECO:0000313" key="2">
    <source>
        <dbReference type="EMBL" id="KAK5884565.1"/>
    </source>
</evidence>
<feature type="compositionally biased region" description="Polar residues" evidence="1">
    <location>
        <begin position="41"/>
        <end position="54"/>
    </location>
</feature>
<sequence>MHLDTAETYARILFVDFSSAFNTIHQDQNFSPSGPKPLSVRTRTSLRQDQNLSQGPKPLSIRTKTSLHQDQNLSPSGPEPLSIRTKTSLHQDQSLSPSVPEPLSIRTRTSRHLNKARPPTDTLHQPQRRLCMEITGWLHCHVYSSAEWTEET</sequence>
<gene>
    <name evidence="2" type="ORF">CesoFtcFv8_018372</name>
</gene>
<keyword evidence="3" id="KW-1185">Reference proteome</keyword>
<comment type="caution">
    <text evidence="2">The sequence shown here is derived from an EMBL/GenBank/DDBJ whole genome shotgun (WGS) entry which is preliminary data.</text>
</comment>
<dbReference type="EMBL" id="JAULUE010002060">
    <property type="protein sequence ID" value="KAK5884565.1"/>
    <property type="molecule type" value="Genomic_DNA"/>
</dbReference>
<feature type="compositionally biased region" description="Polar residues" evidence="1">
    <location>
        <begin position="62"/>
        <end position="75"/>
    </location>
</feature>
<dbReference type="AlphaFoldDB" id="A0AAN8BHH1"/>
<reference evidence="2 3" key="1">
    <citation type="journal article" date="2023" name="Mol. Biol. Evol.">
        <title>Genomics of Secondarily Temperate Adaptation in the Only Non-Antarctic Icefish.</title>
        <authorList>
            <person name="Rivera-Colon A.G."/>
            <person name="Rayamajhi N."/>
            <person name="Minhas B.F."/>
            <person name="Madrigal G."/>
            <person name="Bilyk K.T."/>
            <person name="Yoon V."/>
            <person name="Hune M."/>
            <person name="Gregory S."/>
            <person name="Cheng C.H.C."/>
            <person name="Catchen J.M."/>
        </authorList>
    </citation>
    <scope>NUCLEOTIDE SEQUENCE [LARGE SCALE GENOMIC DNA]</scope>
    <source>
        <strain evidence="2">JC2023a</strain>
    </source>
</reference>
<accession>A0AAN8BHH1</accession>